<comment type="caution">
    <text evidence="1">The sequence shown here is derived from an EMBL/GenBank/DDBJ whole genome shotgun (WGS) entry which is preliminary data.</text>
</comment>
<gene>
    <name evidence="1" type="ORF">M9Y10_014938</name>
</gene>
<organism evidence="1 2">
    <name type="scientific">Tritrichomonas musculus</name>
    <dbReference type="NCBI Taxonomy" id="1915356"/>
    <lineage>
        <taxon>Eukaryota</taxon>
        <taxon>Metamonada</taxon>
        <taxon>Parabasalia</taxon>
        <taxon>Tritrichomonadida</taxon>
        <taxon>Tritrichomonadidae</taxon>
        <taxon>Tritrichomonas</taxon>
    </lineage>
</organism>
<proteinExistence type="predicted"/>
<evidence type="ECO:0000313" key="1">
    <source>
        <dbReference type="EMBL" id="KAK8897006.1"/>
    </source>
</evidence>
<dbReference type="EMBL" id="JAPFFF010000002">
    <property type="protein sequence ID" value="KAK8897006.1"/>
    <property type="molecule type" value="Genomic_DNA"/>
</dbReference>
<accession>A0ABR2L1R6</accession>
<dbReference type="Proteomes" id="UP001470230">
    <property type="component" value="Unassembled WGS sequence"/>
</dbReference>
<reference evidence="1 2" key="1">
    <citation type="submission" date="2024-04" db="EMBL/GenBank/DDBJ databases">
        <title>Tritrichomonas musculus Genome.</title>
        <authorList>
            <person name="Alves-Ferreira E."/>
            <person name="Grigg M."/>
            <person name="Lorenzi H."/>
            <person name="Galac M."/>
        </authorList>
    </citation>
    <scope>NUCLEOTIDE SEQUENCE [LARGE SCALE GENOMIC DNA]</scope>
    <source>
        <strain evidence="1 2">EAF2021</strain>
    </source>
</reference>
<sequence>MIDTEAIRRLLKKHDQLLEKVLNDEILGSDEVLNVPIIYEEEEEEEIFEEEDFNNEEGNQDNRRVLRMPVCFFIDEIFDNLPKNVQSVLKKNHKKLFESGLLYQEQIYLTIELIHLDPVYNCSLSVIGGLFGVSKGTISTYKKRMKRVRQQQGRPKKLSQEQLTILYDEIESLSKRIVRQILICQ</sequence>
<keyword evidence="2" id="KW-1185">Reference proteome</keyword>
<protein>
    <submittedName>
        <fullName evidence="1">Uncharacterized protein</fullName>
    </submittedName>
</protein>
<evidence type="ECO:0000313" key="2">
    <source>
        <dbReference type="Proteomes" id="UP001470230"/>
    </source>
</evidence>
<name>A0ABR2L1R6_9EUKA</name>